<keyword evidence="2" id="KW-0732">Signal</keyword>
<organism evidence="3">
    <name type="scientific">Arundo donax</name>
    <name type="common">Giant reed</name>
    <name type="synonym">Donax arundinaceus</name>
    <dbReference type="NCBI Taxonomy" id="35708"/>
    <lineage>
        <taxon>Eukaryota</taxon>
        <taxon>Viridiplantae</taxon>
        <taxon>Streptophyta</taxon>
        <taxon>Embryophyta</taxon>
        <taxon>Tracheophyta</taxon>
        <taxon>Spermatophyta</taxon>
        <taxon>Magnoliopsida</taxon>
        <taxon>Liliopsida</taxon>
        <taxon>Poales</taxon>
        <taxon>Poaceae</taxon>
        <taxon>PACMAD clade</taxon>
        <taxon>Arundinoideae</taxon>
        <taxon>Arundineae</taxon>
        <taxon>Arundo</taxon>
    </lineage>
</organism>
<sequence length="60" mass="6700">MHILLGSKHALLIFVIIMLHGSLCFGSVSHWPCHSIQSSVILFYVPFGGQFISHAILFTF</sequence>
<keyword evidence="1" id="KW-0472">Membrane</keyword>
<feature type="signal peptide" evidence="2">
    <location>
        <begin position="1"/>
        <end position="24"/>
    </location>
</feature>
<accession>A0A0A9G0B8</accession>
<evidence type="ECO:0000256" key="2">
    <source>
        <dbReference type="SAM" id="SignalP"/>
    </source>
</evidence>
<proteinExistence type="predicted"/>
<evidence type="ECO:0000313" key="3">
    <source>
        <dbReference type="EMBL" id="JAE16924.1"/>
    </source>
</evidence>
<evidence type="ECO:0000256" key="1">
    <source>
        <dbReference type="SAM" id="Phobius"/>
    </source>
</evidence>
<keyword evidence="1" id="KW-0812">Transmembrane</keyword>
<dbReference type="EMBL" id="GBRH01180972">
    <property type="protein sequence ID" value="JAE16924.1"/>
    <property type="molecule type" value="Transcribed_RNA"/>
</dbReference>
<protein>
    <submittedName>
        <fullName evidence="3">Uncharacterized protein</fullName>
    </submittedName>
</protein>
<dbReference type="AlphaFoldDB" id="A0A0A9G0B8"/>
<name>A0A0A9G0B8_ARUDO</name>
<reference evidence="3" key="1">
    <citation type="submission" date="2014-09" db="EMBL/GenBank/DDBJ databases">
        <authorList>
            <person name="Magalhaes I.L.F."/>
            <person name="Oliveira U."/>
            <person name="Santos F.R."/>
            <person name="Vidigal T.H.D.A."/>
            <person name="Brescovit A.D."/>
            <person name="Santos A.J."/>
        </authorList>
    </citation>
    <scope>NUCLEOTIDE SEQUENCE</scope>
    <source>
        <tissue evidence="3">Shoot tissue taken approximately 20 cm above the soil surface</tissue>
    </source>
</reference>
<feature type="chain" id="PRO_5002047599" evidence="2">
    <location>
        <begin position="25"/>
        <end position="60"/>
    </location>
</feature>
<feature type="transmembrane region" description="Helical" evidence="1">
    <location>
        <begin position="36"/>
        <end position="58"/>
    </location>
</feature>
<reference evidence="3" key="2">
    <citation type="journal article" date="2015" name="Data Brief">
        <title>Shoot transcriptome of the giant reed, Arundo donax.</title>
        <authorList>
            <person name="Barrero R.A."/>
            <person name="Guerrero F.D."/>
            <person name="Moolhuijzen P."/>
            <person name="Goolsby J.A."/>
            <person name="Tidwell J."/>
            <person name="Bellgard S.E."/>
            <person name="Bellgard M.I."/>
        </authorList>
    </citation>
    <scope>NUCLEOTIDE SEQUENCE</scope>
    <source>
        <tissue evidence="3">Shoot tissue taken approximately 20 cm above the soil surface</tissue>
    </source>
</reference>
<keyword evidence="1" id="KW-1133">Transmembrane helix</keyword>